<sequence>MTGERKSSDLSSRLGVKRGAKLIAKTSKPISDTISTPPKAAIAAPNAKKDELPRRRNPFNDMLRQRSGEAADDGRDTMTSPSEREPDHEARPPQAAKDTGGKVAELERALAGARQEQDLLREELEKTRQQGQTCQDTIEQLRHQLAETQRKADIAPSRISAEHEQDNQVRRSSDRSGDDVFRQNYELRYRLVQVQEQLVAQDAMYRDQLERGASQHDEAEWNELRSRLHATEKESQERLQQLLSLKSSISSLTRVDSQTTDNELAESFSQLAHRVREWVITNFRRSKLNLDNIPAETVNVLKAVTPDYALVGGTDRLALYQAVVTNKLMEIFQEPFVVGLPETGPLAAFRQCAQFIHGAGPEYSEWRRVTIRVMGKNSNVNHARNEGRAGVLHRLAGDVGHLLFTLTSVSITSGAQAGLMGIFNAAADLQHTLALQKAQYQLLFFHNEEGQPTHFDSRRMEPVNDLDTVLDEDGDTLIERRVLFCVFPCLEKFGDEWGEHPDTSNVLLKARVCCGVE</sequence>
<feature type="region of interest" description="Disordered" evidence="1">
    <location>
        <begin position="1"/>
        <end position="102"/>
    </location>
</feature>
<feature type="region of interest" description="Disordered" evidence="1">
    <location>
        <begin position="147"/>
        <end position="177"/>
    </location>
</feature>
<dbReference type="GeneID" id="63853712"/>
<keyword evidence="3" id="KW-1185">Reference proteome</keyword>
<dbReference type="RefSeq" id="XP_040794366.1">
    <property type="nucleotide sequence ID" value="XM_040936462.1"/>
</dbReference>
<dbReference type="AlphaFoldDB" id="A0A9P4GSM6"/>
<evidence type="ECO:0000313" key="3">
    <source>
        <dbReference type="Proteomes" id="UP000800039"/>
    </source>
</evidence>
<feature type="compositionally biased region" description="Low complexity" evidence="1">
    <location>
        <begin position="37"/>
        <end position="46"/>
    </location>
</feature>
<name>A0A9P4GSM6_9PLEO</name>
<protein>
    <submittedName>
        <fullName evidence="2">Uncharacterized protein</fullName>
    </submittedName>
</protein>
<accession>A0A9P4GSM6</accession>
<dbReference type="EMBL" id="ML976614">
    <property type="protein sequence ID" value="KAF1851803.1"/>
    <property type="molecule type" value="Genomic_DNA"/>
</dbReference>
<feature type="compositionally biased region" description="Basic and acidic residues" evidence="1">
    <location>
        <begin position="63"/>
        <end position="91"/>
    </location>
</feature>
<organism evidence="2 3">
    <name type="scientific">Cucurbitaria berberidis CBS 394.84</name>
    <dbReference type="NCBI Taxonomy" id="1168544"/>
    <lineage>
        <taxon>Eukaryota</taxon>
        <taxon>Fungi</taxon>
        <taxon>Dikarya</taxon>
        <taxon>Ascomycota</taxon>
        <taxon>Pezizomycotina</taxon>
        <taxon>Dothideomycetes</taxon>
        <taxon>Pleosporomycetidae</taxon>
        <taxon>Pleosporales</taxon>
        <taxon>Pleosporineae</taxon>
        <taxon>Cucurbitariaceae</taxon>
        <taxon>Cucurbitaria</taxon>
    </lineage>
</organism>
<gene>
    <name evidence="2" type="ORF">K460DRAFT_401812</name>
</gene>
<comment type="caution">
    <text evidence="2">The sequence shown here is derived from an EMBL/GenBank/DDBJ whole genome shotgun (WGS) entry which is preliminary data.</text>
</comment>
<dbReference type="OrthoDB" id="5328813at2759"/>
<evidence type="ECO:0000313" key="2">
    <source>
        <dbReference type="EMBL" id="KAF1851803.1"/>
    </source>
</evidence>
<dbReference type="Proteomes" id="UP000800039">
    <property type="component" value="Unassembled WGS sequence"/>
</dbReference>
<evidence type="ECO:0000256" key="1">
    <source>
        <dbReference type="SAM" id="MobiDB-lite"/>
    </source>
</evidence>
<proteinExistence type="predicted"/>
<reference evidence="2" key="1">
    <citation type="submission" date="2020-01" db="EMBL/GenBank/DDBJ databases">
        <authorList>
            <consortium name="DOE Joint Genome Institute"/>
            <person name="Haridas S."/>
            <person name="Albert R."/>
            <person name="Binder M."/>
            <person name="Bloem J."/>
            <person name="Labutti K."/>
            <person name="Salamov A."/>
            <person name="Andreopoulos B."/>
            <person name="Baker S.E."/>
            <person name="Barry K."/>
            <person name="Bills G."/>
            <person name="Bluhm B.H."/>
            <person name="Cannon C."/>
            <person name="Castanera R."/>
            <person name="Culley D.E."/>
            <person name="Daum C."/>
            <person name="Ezra D."/>
            <person name="Gonzalez J.B."/>
            <person name="Henrissat B."/>
            <person name="Kuo A."/>
            <person name="Liang C."/>
            <person name="Lipzen A."/>
            <person name="Lutzoni F."/>
            <person name="Magnuson J."/>
            <person name="Mondo S."/>
            <person name="Nolan M."/>
            <person name="Ohm R."/>
            <person name="Pangilinan J."/>
            <person name="Park H.-J."/>
            <person name="Ramirez L."/>
            <person name="Alfaro M."/>
            <person name="Sun H."/>
            <person name="Tritt A."/>
            <person name="Yoshinaga Y."/>
            <person name="Zwiers L.-H."/>
            <person name="Turgeon B.G."/>
            <person name="Goodwin S.B."/>
            <person name="Spatafora J.W."/>
            <person name="Crous P.W."/>
            <person name="Grigoriev I.V."/>
        </authorList>
    </citation>
    <scope>NUCLEOTIDE SEQUENCE</scope>
    <source>
        <strain evidence="2">CBS 394.84</strain>
    </source>
</reference>
<feature type="compositionally biased region" description="Basic and acidic residues" evidence="1">
    <location>
        <begin position="160"/>
        <end position="177"/>
    </location>
</feature>